<dbReference type="EMBL" id="JAMQGM010000002">
    <property type="protein sequence ID" value="MCM2576322.1"/>
    <property type="molecule type" value="Genomic_DNA"/>
</dbReference>
<feature type="signal peptide" evidence="1">
    <location>
        <begin position="1"/>
        <end position="24"/>
    </location>
</feature>
<name>A0ABT0X193_9ACTN</name>
<organism evidence="2 3">
    <name type="scientific">Streptomyces meridianus</name>
    <dbReference type="NCBI Taxonomy" id="2938945"/>
    <lineage>
        <taxon>Bacteria</taxon>
        <taxon>Bacillati</taxon>
        <taxon>Actinomycetota</taxon>
        <taxon>Actinomycetes</taxon>
        <taxon>Kitasatosporales</taxon>
        <taxon>Streptomycetaceae</taxon>
        <taxon>Streptomyces</taxon>
    </lineage>
</organism>
<sequence length="192" mass="19847">MMNAAMRRTALAAAITALAGTLLAGCADPGSGQGGAGGDGWGTLTTDRLTVSYPKGWQKLSGKALGRHNDAAAVLTEDGAEVGRIGVQLDFMTASDAQMAAVGAAGTYVTGGRTRSREAVEVNGTDDARRIEYHDRKSAGGDGAPPKGSVVRATDVVGMDGRDEAFLVRINVVEGTLSERDIDRIVQSIEVR</sequence>
<gene>
    <name evidence="2" type="ORF">M1E25_02950</name>
</gene>
<evidence type="ECO:0008006" key="4">
    <source>
        <dbReference type="Google" id="ProtNLM"/>
    </source>
</evidence>
<evidence type="ECO:0000256" key="1">
    <source>
        <dbReference type="SAM" id="SignalP"/>
    </source>
</evidence>
<proteinExistence type="predicted"/>
<reference evidence="2" key="1">
    <citation type="journal article" date="2023" name="Int. J. Syst. Evol. Microbiol.">
        <title>Streptomyces meridianus sp. nov. isolated from brackish water of the Tagus estuary in Alcochete, Portugal.</title>
        <authorList>
            <person name="Santos J.D.N."/>
            <person name="Klimek D."/>
            <person name="Calusinska M."/>
            <person name="Lobo Da Cunha A."/>
            <person name="Catita J."/>
            <person name="Goncalves H."/>
            <person name="Gonzalez I."/>
            <person name="Reyes F."/>
            <person name="Lage O.M."/>
        </authorList>
    </citation>
    <scope>NUCLEOTIDE SEQUENCE</scope>
    <source>
        <strain evidence="2">MTZ3.1</strain>
    </source>
</reference>
<dbReference type="RefSeq" id="WP_251408980.1">
    <property type="nucleotide sequence ID" value="NZ_JAMQGM010000002.1"/>
</dbReference>
<feature type="chain" id="PRO_5045405528" description="Lipoprotein" evidence="1">
    <location>
        <begin position="25"/>
        <end position="192"/>
    </location>
</feature>
<keyword evidence="1" id="KW-0732">Signal</keyword>
<protein>
    <recommendedName>
        <fullName evidence="4">Lipoprotein</fullName>
    </recommendedName>
</protein>
<accession>A0ABT0X193</accession>
<keyword evidence="3" id="KW-1185">Reference proteome</keyword>
<evidence type="ECO:0000313" key="2">
    <source>
        <dbReference type="EMBL" id="MCM2576322.1"/>
    </source>
</evidence>
<dbReference type="PROSITE" id="PS51257">
    <property type="entry name" value="PROKAR_LIPOPROTEIN"/>
    <property type="match status" value="1"/>
</dbReference>
<evidence type="ECO:0000313" key="3">
    <source>
        <dbReference type="Proteomes" id="UP001167160"/>
    </source>
</evidence>
<comment type="caution">
    <text evidence="2">The sequence shown here is derived from an EMBL/GenBank/DDBJ whole genome shotgun (WGS) entry which is preliminary data.</text>
</comment>
<dbReference type="Proteomes" id="UP001167160">
    <property type="component" value="Unassembled WGS sequence"/>
</dbReference>